<dbReference type="PROSITE" id="PS50995">
    <property type="entry name" value="HTH_MARR_2"/>
    <property type="match status" value="1"/>
</dbReference>
<dbReference type="SUPFAM" id="SSF46785">
    <property type="entry name" value="Winged helix' DNA-binding domain"/>
    <property type="match status" value="1"/>
</dbReference>
<feature type="domain" description="HTH marR-type" evidence="1">
    <location>
        <begin position="1"/>
        <end position="141"/>
    </location>
</feature>
<comment type="caution">
    <text evidence="2">The sequence shown here is derived from an EMBL/GenBank/DDBJ whole genome shotgun (WGS) entry which is preliminary data.</text>
</comment>
<dbReference type="InterPro" id="IPR011991">
    <property type="entry name" value="ArsR-like_HTH"/>
</dbReference>
<dbReference type="PANTHER" id="PTHR33164:SF99">
    <property type="entry name" value="MARR FAMILY REGULATORY PROTEIN"/>
    <property type="match status" value="1"/>
</dbReference>
<dbReference type="GO" id="GO:0006950">
    <property type="term" value="P:response to stress"/>
    <property type="evidence" value="ECO:0007669"/>
    <property type="project" value="TreeGrafter"/>
</dbReference>
<dbReference type="GO" id="GO:0003700">
    <property type="term" value="F:DNA-binding transcription factor activity"/>
    <property type="evidence" value="ECO:0007669"/>
    <property type="project" value="InterPro"/>
</dbReference>
<evidence type="ECO:0000259" key="1">
    <source>
        <dbReference type="PROSITE" id="PS50995"/>
    </source>
</evidence>
<gene>
    <name evidence="2" type="ORF">FB388_7635</name>
</gene>
<dbReference type="Gene3D" id="1.10.10.10">
    <property type="entry name" value="Winged helix-like DNA-binding domain superfamily/Winged helix DNA-binding domain"/>
    <property type="match status" value="1"/>
</dbReference>
<dbReference type="CDD" id="cd00090">
    <property type="entry name" value="HTH_ARSR"/>
    <property type="match status" value="1"/>
</dbReference>
<evidence type="ECO:0000313" key="2">
    <source>
        <dbReference type="EMBL" id="TQM36180.1"/>
    </source>
</evidence>
<keyword evidence="3" id="KW-1185">Reference proteome</keyword>
<dbReference type="InterPro" id="IPR036390">
    <property type="entry name" value="WH_DNA-bd_sf"/>
</dbReference>
<dbReference type="InterPro" id="IPR039422">
    <property type="entry name" value="MarR/SlyA-like"/>
</dbReference>
<organism evidence="2 3">
    <name type="scientific">Pseudonocardia cypriaca</name>
    <dbReference type="NCBI Taxonomy" id="882449"/>
    <lineage>
        <taxon>Bacteria</taxon>
        <taxon>Bacillati</taxon>
        <taxon>Actinomycetota</taxon>
        <taxon>Actinomycetes</taxon>
        <taxon>Pseudonocardiales</taxon>
        <taxon>Pseudonocardiaceae</taxon>
        <taxon>Pseudonocardia</taxon>
    </lineage>
</organism>
<dbReference type="InterPro" id="IPR000835">
    <property type="entry name" value="HTH_MarR-typ"/>
</dbReference>
<dbReference type="PANTHER" id="PTHR33164">
    <property type="entry name" value="TRANSCRIPTIONAL REGULATOR, MARR FAMILY"/>
    <property type="match status" value="1"/>
</dbReference>
<name>A0A543FQR1_9PSEU</name>
<dbReference type="Pfam" id="PF12802">
    <property type="entry name" value="MarR_2"/>
    <property type="match status" value="1"/>
</dbReference>
<dbReference type="AlphaFoldDB" id="A0A543FQR1"/>
<proteinExistence type="predicted"/>
<evidence type="ECO:0000313" key="3">
    <source>
        <dbReference type="Proteomes" id="UP000319818"/>
    </source>
</evidence>
<dbReference type="InterPro" id="IPR036388">
    <property type="entry name" value="WH-like_DNA-bd_sf"/>
</dbReference>
<dbReference type="Proteomes" id="UP000319818">
    <property type="component" value="Unassembled WGS sequence"/>
</dbReference>
<protein>
    <submittedName>
        <fullName evidence="2">MarR family transcriptional regulator</fullName>
    </submittedName>
</protein>
<accession>A0A543FQR1</accession>
<dbReference type="EMBL" id="VFPH01000003">
    <property type="protein sequence ID" value="TQM36180.1"/>
    <property type="molecule type" value="Genomic_DNA"/>
</dbReference>
<dbReference type="PRINTS" id="PR00598">
    <property type="entry name" value="HTHMARR"/>
</dbReference>
<sequence>MPVPDDLLDFAVAAQLAGLALTDRALERLHARGHPQLRVSHGYLFQHLVEGPVTIGELAERLGITQQAVSKTVAELTTAGYVHREPDAADGRVRRVALTERGHAAVRDAREVRAELVGELTEKIGADRVESARRTLLAALDIAGGTAAVRNRRVRPAR</sequence>
<reference evidence="2 3" key="1">
    <citation type="submission" date="2019-06" db="EMBL/GenBank/DDBJ databases">
        <title>Sequencing the genomes of 1000 actinobacteria strains.</title>
        <authorList>
            <person name="Klenk H.-P."/>
        </authorList>
    </citation>
    <scope>NUCLEOTIDE SEQUENCE [LARGE SCALE GENOMIC DNA]</scope>
    <source>
        <strain evidence="2 3">DSM 45511</strain>
    </source>
</reference>
<dbReference type="RefSeq" id="WP_170226010.1">
    <property type="nucleotide sequence ID" value="NZ_VFPH01000003.1"/>
</dbReference>
<dbReference type="SMART" id="SM00347">
    <property type="entry name" value="HTH_MARR"/>
    <property type="match status" value="1"/>
</dbReference>